<organism evidence="2 3">
    <name type="scientific">Globisporangium ultimum (strain ATCC 200006 / CBS 805.95 / DAOM BR144)</name>
    <name type="common">Pythium ultimum</name>
    <dbReference type="NCBI Taxonomy" id="431595"/>
    <lineage>
        <taxon>Eukaryota</taxon>
        <taxon>Sar</taxon>
        <taxon>Stramenopiles</taxon>
        <taxon>Oomycota</taxon>
        <taxon>Peronosporomycetes</taxon>
        <taxon>Pythiales</taxon>
        <taxon>Pythiaceae</taxon>
        <taxon>Globisporangium</taxon>
    </lineage>
</organism>
<dbReference type="GO" id="GO:0005634">
    <property type="term" value="C:nucleus"/>
    <property type="evidence" value="ECO:0007669"/>
    <property type="project" value="TreeGrafter"/>
</dbReference>
<feature type="compositionally biased region" description="Acidic residues" evidence="1">
    <location>
        <begin position="769"/>
        <end position="786"/>
    </location>
</feature>
<feature type="region of interest" description="Disordered" evidence="1">
    <location>
        <begin position="677"/>
        <end position="820"/>
    </location>
</feature>
<dbReference type="SUPFAM" id="SSF48371">
    <property type="entry name" value="ARM repeat"/>
    <property type="match status" value="1"/>
</dbReference>
<protein>
    <recommendedName>
        <fullName evidence="4">Pre-rRNA-processing protein RIX1 N-terminal domain-containing protein</fullName>
    </recommendedName>
</protein>
<reference evidence="2" key="3">
    <citation type="submission" date="2015-02" db="UniProtKB">
        <authorList>
            <consortium name="EnsemblProtists"/>
        </authorList>
    </citation>
    <scope>IDENTIFICATION</scope>
    <source>
        <strain evidence="2">DAOM BR144</strain>
    </source>
</reference>
<dbReference type="EMBL" id="GL376581">
    <property type="status" value="NOT_ANNOTATED_CDS"/>
    <property type="molecule type" value="Genomic_DNA"/>
</dbReference>
<dbReference type="PANTHER" id="PTHR34105:SF1">
    <property type="entry name" value="PROLINE-, GLUTAMIC ACID- AND LEUCINE-RICH PROTEIN 1"/>
    <property type="match status" value="1"/>
</dbReference>
<dbReference type="Proteomes" id="UP000019132">
    <property type="component" value="Unassembled WGS sequence"/>
</dbReference>
<reference evidence="3" key="2">
    <citation type="submission" date="2010-04" db="EMBL/GenBank/DDBJ databases">
        <authorList>
            <person name="Buell R."/>
            <person name="Hamilton J."/>
            <person name="Hostetler J."/>
        </authorList>
    </citation>
    <scope>NUCLEOTIDE SEQUENCE [LARGE SCALE GENOMIC DNA]</scope>
    <source>
        <strain evidence="3">DAOM:BR144</strain>
    </source>
</reference>
<dbReference type="HOGENOM" id="CLU_349683_0_0_1"/>
<evidence type="ECO:0000256" key="1">
    <source>
        <dbReference type="SAM" id="MobiDB-lite"/>
    </source>
</evidence>
<dbReference type="PANTHER" id="PTHR34105">
    <property type="entry name" value="PROLINE-, GLUTAMIC ACID- AND LEUCINE-RICH PROTEIN 1"/>
    <property type="match status" value="1"/>
</dbReference>
<dbReference type="InParanoid" id="K3X6H5"/>
<feature type="compositionally biased region" description="Acidic residues" evidence="1">
    <location>
        <begin position="701"/>
        <end position="727"/>
    </location>
</feature>
<proteinExistence type="predicted"/>
<evidence type="ECO:0000313" key="3">
    <source>
        <dbReference type="Proteomes" id="UP000019132"/>
    </source>
</evidence>
<dbReference type="OMA" id="IALAHCM"/>
<reference evidence="3" key="1">
    <citation type="journal article" date="2010" name="Genome Biol.">
        <title>Genome sequence of the necrotrophic plant pathogen Pythium ultimum reveals original pathogenicity mechanisms and effector repertoire.</title>
        <authorList>
            <person name="Levesque C.A."/>
            <person name="Brouwer H."/>
            <person name="Cano L."/>
            <person name="Hamilton J.P."/>
            <person name="Holt C."/>
            <person name="Huitema E."/>
            <person name="Raffaele S."/>
            <person name="Robideau G.P."/>
            <person name="Thines M."/>
            <person name="Win J."/>
            <person name="Zerillo M.M."/>
            <person name="Beakes G.W."/>
            <person name="Boore J.L."/>
            <person name="Busam D."/>
            <person name="Dumas B."/>
            <person name="Ferriera S."/>
            <person name="Fuerstenberg S.I."/>
            <person name="Gachon C.M."/>
            <person name="Gaulin E."/>
            <person name="Govers F."/>
            <person name="Grenville-Briggs L."/>
            <person name="Horner N."/>
            <person name="Hostetler J."/>
            <person name="Jiang R.H."/>
            <person name="Johnson J."/>
            <person name="Krajaejun T."/>
            <person name="Lin H."/>
            <person name="Meijer H.J."/>
            <person name="Moore B."/>
            <person name="Morris P."/>
            <person name="Phuntmart V."/>
            <person name="Puiu D."/>
            <person name="Shetty J."/>
            <person name="Stajich J.E."/>
            <person name="Tripathy S."/>
            <person name="Wawra S."/>
            <person name="van West P."/>
            <person name="Whitty B.R."/>
            <person name="Coutinho P.M."/>
            <person name="Henrissat B."/>
            <person name="Martin F."/>
            <person name="Thomas P.D."/>
            <person name="Tyler B.M."/>
            <person name="De Vries R.P."/>
            <person name="Kamoun S."/>
            <person name="Yandell M."/>
            <person name="Tisserat N."/>
            <person name="Buell C.R."/>
        </authorList>
    </citation>
    <scope>NUCLEOTIDE SEQUENCE</scope>
    <source>
        <strain evidence="3">DAOM:BR144</strain>
    </source>
</reference>
<feature type="compositionally biased region" description="Acidic residues" evidence="1">
    <location>
        <begin position="801"/>
        <end position="820"/>
    </location>
</feature>
<keyword evidence="3" id="KW-1185">Reference proteome</keyword>
<evidence type="ECO:0008006" key="4">
    <source>
        <dbReference type="Google" id="ProtNLM"/>
    </source>
</evidence>
<dbReference type="VEuPathDB" id="FungiDB:PYU1_G012797"/>
<feature type="compositionally biased region" description="Acidic residues" evidence="1">
    <location>
        <begin position="746"/>
        <end position="761"/>
    </location>
</feature>
<feature type="compositionally biased region" description="Polar residues" evidence="1">
    <location>
        <begin position="677"/>
        <end position="689"/>
    </location>
</feature>
<dbReference type="AlphaFoldDB" id="K3X6H5"/>
<dbReference type="EnsemblProtists" id="PYU1_T012824">
    <property type="protein sequence ID" value="PYU1_T012824"/>
    <property type="gene ID" value="PYU1_G012797"/>
</dbReference>
<feature type="region of interest" description="Disordered" evidence="1">
    <location>
        <begin position="480"/>
        <end position="507"/>
    </location>
</feature>
<name>K3X6H5_GLOUD</name>
<dbReference type="eggNOG" id="ENOG502QSGU">
    <property type="taxonomic scope" value="Eukaryota"/>
</dbReference>
<evidence type="ECO:0000313" key="2">
    <source>
        <dbReference type="EnsemblProtists" id="PYU1_T012824"/>
    </source>
</evidence>
<sequence length="820" mass="88247">MASANETALARNLLNSVLALAFPEHLVTDAAAQTQFLAQLPQVKAILLQQNVFGLVGDSKALDKFQTKLFHVIDQPPSVLDKHVRAAAFELQLIVVQQCAMEQLEVLTPKLIERVIKTLKYQQDGASNPTLAPALEVAAVVMRNIELLTAEVRRELYDSFSKLMPAILSQLQALGNKKGELTASDVQLWVSGLHVFTELLEVSPNSLRIYATKIEQVCVLMFQSADELMVQEHVYAAGAKCLGLLANASDKTPQLWKQIVERTIEMAHLQVDLLSGKRSASQMTAMKGWVKDTTVAGDALLLSVYHRAELVLRRLTLTTAVLSESMTNRSISEREVQLVLNDVIALTRRALSVRVSEIGKQTAVSEDGFRLPSSVVYGILPRVQALALRILTAGVSRAGLCALRHASKIIKVLKLASENASADSHDALYATISGCVCSLGASTVEKLGVPLLEDMVARCKRDLDMTSKAAEAATENNDAATAIADKKGRSNNNNKGKKRKRQAADAAMSQLSDAAGASLLPFVSSHHQQVRTRSADAALVSIATCVSVYGSLLPTAVRSAASEIALFAVEQRAKQRIAASAAGSNAVALLLLTDAVSADASGAHATNLIAGLNYWRAHARHQRHGASLNLSTILPLVALNAGEALLHPRAPPLSITFQDAEASKKSSKTTAAYQLQHGYSSSTARSNGAASGGVRGAMDWDNNDDKDEEDQDEEADGDDEPAAEEAAEQAKSPKKRKVEEDATANVDEEEDEDDDEFEDERPVDAAAAVEEEQDDEDAEMDAAVDEPQEKEPATSAAKNEADDDDDDEFPDIVVDDEDDE</sequence>
<dbReference type="GO" id="GO:0006364">
    <property type="term" value="P:rRNA processing"/>
    <property type="evidence" value="ECO:0007669"/>
    <property type="project" value="TreeGrafter"/>
</dbReference>
<dbReference type="InterPro" id="IPR016024">
    <property type="entry name" value="ARM-type_fold"/>
</dbReference>
<accession>K3X6H5</accession>